<dbReference type="EMBL" id="JYDR01000020">
    <property type="protein sequence ID" value="KRY75145.1"/>
    <property type="molecule type" value="Genomic_DNA"/>
</dbReference>
<evidence type="ECO:0000313" key="6">
    <source>
        <dbReference type="Proteomes" id="UP000054826"/>
    </source>
</evidence>
<proteinExistence type="predicted"/>
<evidence type="ECO:0000313" key="2">
    <source>
        <dbReference type="EMBL" id="KRZ31095.1"/>
    </source>
</evidence>
<dbReference type="Proteomes" id="UP000054826">
    <property type="component" value="Unassembled WGS sequence"/>
</dbReference>
<keyword evidence="5" id="KW-1185">Reference proteome</keyword>
<dbReference type="Proteomes" id="UP000054805">
    <property type="component" value="Unassembled WGS sequence"/>
</dbReference>
<dbReference type="EMBL" id="JYDV01000010">
    <property type="protein sequence ID" value="KRZ43357.1"/>
    <property type="molecule type" value="Genomic_DNA"/>
</dbReference>
<dbReference type="AlphaFoldDB" id="A0A0V1K837"/>
<sequence length="107" mass="11523">MTVTGPTLSYDPVSHGASDKFFLMTGWKSPGSKEPLLVIDASNAAADGIMLTPLLCFEHVHFFGDVLSFLLSSDSKSPPFTGALSSPEQLVKLHQVSHKTLMQPFST</sequence>
<evidence type="ECO:0000313" key="1">
    <source>
        <dbReference type="EMBL" id="KRY75145.1"/>
    </source>
</evidence>
<evidence type="ECO:0000313" key="3">
    <source>
        <dbReference type="EMBL" id="KRZ43357.1"/>
    </source>
</evidence>
<dbReference type="EMBL" id="JYDS01000028">
    <property type="protein sequence ID" value="KRZ31095.1"/>
    <property type="molecule type" value="Genomic_DNA"/>
</dbReference>
<protein>
    <submittedName>
        <fullName evidence="3">Uncharacterized protein</fullName>
    </submittedName>
</protein>
<reference evidence="4 5" key="1">
    <citation type="submission" date="2015-01" db="EMBL/GenBank/DDBJ databases">
        <title>Evolution of Trichinella species and genotypes.</title>
        <authorList>
            <person name="Korhonen P.K."/>
            <person name="Edoardo P."/>
            <person name="Giuseppe L.R."/>
            <person name="Gasser R.B."/>
        </authorList>
    </citation>
    <scope>NUCLEOTIDE SEQUENCE [LARGE SCALE GENOMIC DNA]</scope>
    <source>
        <strain evidence="1">ISS13</strain>
        <strain evidence="3">ISS176</strain>
        <strain evidence="2">ISS588</strain>
    </source>
</reference>
<organism evidence="3 6">
    <name type="scientific">Trichinella pseudospiralis</name>
    <name type="common">Parasitic roundworm</name>
    <dbReference type="NCBI Taxonomy" id="6337"/>
    <lineage>
        <taxon>Eukaryota</taxon>
        <taxon>Metazoa</taxon>
        <taxon>Ecdysozoa</taxon>
        <taxon>Nematoda</taxon>
        <taxon>Enoplea</taxon>
        <taxon>Dorylaimia</taxon>
        <taxon>Trichinellida</taxon>
        <taxon>Trichinellidae</taxon>
        <taxon>Trichinella</taxon>
    </lineage>
</organism>
<name>A0A0V1K837_TRIPS</name>
<dbReference type="Proteomes" id="UP000054632">
    <property type="component" value="Unassembled WGS sequence"/>
</dbReference>
<gene>
    <name evidence="1" type="ORF">T4A_6434</name>
    <name evidence="2" type="ORF">T4B_410</name>
    <name evidence="3" type="ORF">T4C_10248</name>
</gene>
<comment type="caution">
    <text evidence="3">The sequence shown here is derived from an EMBL/GenBank/DDBJ whole genome shotgun (WGS) entry which is preliminary data.</text>
</comment>
<evidence type="ECO:0000313" key="5">
    <source>
        <dbReference type="Proteomes" id="UP000054805"/>
    </source>
</evidence>
<accession>A0A0V1K837</accession>
<evidence type="ECO:0000313" key="4">
    <source>
        <dbReference type="Proteomes" id="UP000054632"/>
    </source>
</evidence>